<gene>
    <name evidence="2" type="ORF">FN976_05475</name>
</gene>
<dbReference type="Proteomes" id="UP000318199">
    <property type="component" value="Unassembled WGS sequence"/>
</dbReference>
<dbReference type="RefSeq" id="WP_145891801.1">
    <property type="nucleotide sequence ID" value="NZ_VOBQ01000004.1"/>
</dbReference>
<dbReference type="EMBL" id="VOBQ01000004">
    <property type="protein sequence ID" value="TWO72164.1"/>
    <property type="molecule type" value="Genomic_DNA"/>
</dbReference>
<proteinExistence type="predicted"/>
<evidence type="ECO:0000256" key="1">
    <source>
        <dbReference type="SAM" id="Coils"/>
    </source>
</evidence>
<evidence type="ECO:0000313" key="2">
    <source>
        <dbReference type="EMBL" id="TWO72164.1"/>
    </source>
</evidence>
<evidence type="ECO:0000313" key="3">
    <source>
        <dbReference type="Proteomes" id="UP000318199"/>
    </source>
</evidence>
<comment type="caution">
    <text evidence="2">The sequence shown here is derived from an EMBL/GenBank/DDBJ whole genome shotgun (WGS) entry which is preliminary data.</text>
</comment>
<sequence>MPRTFASVHTKRAVLAPVTELLLRNGYRLIETDKATLNSTFERRLSGDTSARLWVTFFDGPIAGKHIVWLSGIFSLRSVRLVELYERLAGEPAGGEMFPVSASLDHFVESYGAGGVKFELPDLGPSIERLRRVVEIELDSLASELDSAEKQAEKLVAGVFRHTYWNPRFFKPVGLLLLGKREEAVAAAGAVMERDGVDEVFRRSYSEFYGRVRENAV</sequence>
<reference evidence="2 3" key="1">
    <citation type="submission" date="2019-07" db="EMBL/GenBank/DDBJ databases">
        <title>Caenimonas sedimenti sp. nov., isolated from activated sludge.</title>
        <authorList>
            <person name="Xu J."/>
        </authorList>
    </citation>
    <scope>NUCLEOTIDE SEQUENCE [LARGE SCALE GENOMIC DNA]</scope>
    <source>
        <strain evidence="2 3">HX-9-20</strain>
    </source>
</reference>
<dbReference type="AlphaFoldDB" id="A0A562ZVF9"/>
<protein>
    <submittedName>
        <fullName evidence="2">Uncharacterized protein</fullName>
    </submittedName>
</protein>
<feature type="coiled-coil region" evidence="1">
    <location>
        <begin position="131"/>
        <end position="158"/>
    </location>
</feature>
<organism evidence="2 3">
    <name type="scientific">Caenimonas sedimenti</name>
    <dbReference type="NCBI Taxonomy" id="2596921"/>
    <lineage>
        <taxon>Bacteria</taxon>
        <taxon>Pseudomonadati</taxon>
        <taxon>Pseudomonadota</taxon>
        <taxon>Betaproteobacteria</taxon>
        <taxon>Burkholderiales</taxon>
        <taxon>Comamonadaceae</taxon>
        <taxon>Caenimonas</taxon>
    </lineage>
</organism>
<keyword evidence="3" id="KW-1185">Reference proteome</keyword>
<name>A0A562ZVF9_9BURK</name>
<accession>A0A562ZVF9</accession>
<keyword evidence="1" id="KW-0175">Coiled coil</keyword>